<dbReference type="RefSeq" id="WP_126631321.1">
    <property type="nucleotide sequence ID" value="NZ_BIFT01000002.1"/>
</dbReference>
<dbReference type="CDD" id="cd05269">
    <property type="entry name" value="TMR_SDR_a"/>
    <property type="match status" value="1"/>
</dbReference>
<dbReference type="Gene3D" id="3.90.25.10">
    <property type="entry name" value="UDP-galactose 4-epimerase, domain 1"/>
    <property type="match status" value="1"/>
</dbReference>
<feature type="domain" description="NAD(P)-binding" evidence="1">
    <location>
        <begin position="6"/>
        <end position="145"/>
    </location>
</feature>
<evidence type="ECO:0000259" key="1">
    <source>
        <dbReference type="Pfam" id="PF13460"/>
    </source>
</evidence>
<dbReference type="InterPro" id="IPR052718">
    <property type="entry name" value="NmrA-type_oxidoreductase"/>
</dbReference>
<dbReference type="Proteomes" id="UP000287171">
    <property type="component" value="Unassembled WGS sequence"/>
</dbReference>
<protein>
    <submittedName>
        <fullName evidence="2">NmrA family transcriptional regulator</fullName>
    </submittedName>
</protein>
<gene>
    <name evidence="2" type="ORF">KDA_68290</name>
</gene>
<comment type="caution">
    <text evidence="2">The sequence shown here is derived from an EMBL/GenBank/DDBJ whole genome shotgun (WGS) entry which is preliminary data.</text>
</comment>
<sequence length="288" mass="30664">MIIVTGVNGQLGRGIVEQLLVRVPAEQIGVSVREPEKAQQLQQRGVRVRRGDYDDPASLAEAFEGAEQVLIVSSNTSGEVTVRQHRAAIDAARQVGARRILYTSHAGSSPNSLFSPMVDHAATEEALQNSGVAFTSLRNGFYATTTLMLLGNAVQTGELVAPEDGPVAWTTHADLAEVTAIALSKEGSLDGLTPPLTASEAIDLEGIAAIAAELAQRPIRRIIVPDAKYQAELVAHGLPVERADMLLGIFRASRRGEFTRVDPTLARLIGRPPVFLRDVLKAAISPAG</sequence>
<dbReference type="OrthoDB" id="152510at2"/>
<keyword evidence="3" id="KW-1185">Reference proteome</keyword>
<reference evidence="3" key="1">
    <citation type="submission" date="2018-12" db="EMBL/GenBank/DDBJ databases">
        <title>Tengunoibacter tsumagoiensis gen. nov., sp. nov., Dictyobacter kobayashii sp. nov., D. alpinus sp. nov., and D. joshuensis sp. nov. and description of Dictyobacteraceae fam. nov. within the order Ktedonobacterales isolated from Tengu-no-mugimeshi.</title>
        <authorList>
            <person name="Wang C.M."/>
            <person name="Zheng Y."/>
            <person name="Sakai Y."/>
            <person name="Toyoda A."/>
            <person name="Minakuchi Y."/>
            <person name="Abe K."/>
            <person name="Yokota A."/>
            <person name="Yabe S."/>
        </authorList>
    </citation>
    <scope>NUCLEOTIDE SEQUENCE [LARGE SCALE GENOMIC DNA]</scope>
    <source>
        <strain evidence="3">Uno16</strain>
    </source>
</reference>
<dbReference type="PANTHER" id="PTHR47129:SF1">
    <property type="entry name" value="NMRA-LIKE DOMAIN-CONTAINING PROTEIN"/>
    <property type="match status" value="1"/>
</dbReference>
<proteinExistence type="predicted"/>
<dbReference type="InterPro" id="IPR016040">
    <property type="entry name" value="NAD(P)-bd_dom"/>
</dbReference>
<dbReference type="Gene3D" id="3.40.50.720">
    <property type="entry name" value="NAD(P)-binding Rossmann-like Domain"/>
    <property type="match status" value="1"/>
</dbReference>
<accession>A0A402BJ05</accession>
<dbReference type="SUPFAM" id="SSF51735">
    <property type="entry name" value="NAD(P)-binding Rossmann-fold domains"/>
    <property type="match status" value="1"/>
</dbReference>
<evidence type="ECO:0000313" key="3">
    <source>
        <dbReference type="Proteomes" id="UP000287171"/>
    </source>
</evidence>
<dbReference type="InterPro" id="IPR036291">
    <property type="entry name" value="NAD(P)-bd_dom_sf"/>
</dbReference>
<dbReference type="EMBL" id="BIFT01000002">
    <property type="protein sequence ID" value="GCE31345.1"/>
    <property type="molecule type" value="Genomic_DNA"/>
</dbReference>
<name>A0A402BJ05_9CHLR</name>
<dbReference type="Pfam" id="PF13460">
    <property type="entry name" value="NAD_binding_10"/>
    <property type="match status" value="1"/>
</dbReference>
<dbReference type="AlphaFoldDB" id="A0A402BJ05"/>
<dbReference type="PANTHER" id="PTHR47129">
    <property type="entry name" value="QUINONE OXIDOREDUCTASE 2"/>
    <property type="match status" value="1"/>
</dbReference>
<organism evidence="2 3">
    <name type="scientific">Dictyobacter alpinus</name>
    <dbReference type="NCBI Taxonomy" id="2014873"/>
    <lineage>
        <taxon>Bacteria</taxon>
        <taxon>Bacillati</taxon>
        <taxon>Chloroflexota</taxon>
        <taxon>Ktedonobacteria</taxon>
        <taxon>Ktedonobacterales</taxon>
        <taxon>Dictyobacteraceae</taxon>
        <taxon>Dictyobacter</taxon>
    </lineage>
</organism>
<evidence type="ECO:0000313" key="2">
    <source>
        <dbReference type="EMBL" id="GCE31345.1"/>
    </source>
</evidence>